<evidence type="ECO:0000256" key="3">
    <source>
        <dbReference type="ARBA" id="ARBA00023125"/>
    </source>
</evidence>
<keyword evidence="4" id="KW-0804">Transcription</keyword>
<dbReference type="CDD" id="cd01392">
    <property type="entry name" value="HTH_LacI"/>
    <property type="match status" value="1"/>
</dbReference>
<dbReference type="PROSITE" id="PS50932">
    <property type="entry name" value="HTH_LACI_2"/>
    <property type="match status" value="1"/>
</dbReference>
<dbReference type="RefSeq" id="WP_252917661.1">
    <property type="nucleotide sequence ID" value="NZ_JAAAML010000006.1"/>
</dbReference>
<feature type="domain" description="HTH lacI-type" evidence="5">
    <location>
        <begin position="8"/>
        <end position="62"/>
    </location>
</feature>
<name>A0ABT1CXV3_9HYPH</name>
<dbReference type="Pfam" id="PF13377">
    <property type="entry name" value="Peripla_BP_3"/>
    <property type="match status" value="1"/>
</dbReference>
<keyword evidence="7" id="KW-1185">Reference proteome</keyword>
<evidence type="ECO:0000256" key="4">
    <source>
        <dbReference type="ARBA" id="ARBA00023163"/>
    </source>
</evidence>
<dbReference type="SMART" id="SM00354">
    <property type="entry name" value="HTH_LACI"/>
    <property type="match status" value="1"/>
</dbReference>
<keyword evidence="1" id="KW-0678">Repressor</keyword>
<dbReference type="PANTHER" id="PTHR30146:SF95">
    <property type="entry name" value="RIBOSE OPERON REPRESSOR"/>
    <property type="match status" value="1"/>
</dbReference>
<protein>
    <submittedName>
        <fullName evidence="6">Substrate-binding domain-containing protein</fullName>
    </submittedName>
</protein>
<organism evidence="6 7">
    <name type="scientific">Hoeflea alexandrii</name>
    <dbReference type="NCBI Taxonomy" id="288436"/>
    <lineage>
        <taxon>Bacteria</taxon>
        <taxon>Pseudomonadati</taxon>
        <taxon>Pseudomonadota</taxon>
        <taxon>Alphaproteobacteria</taxon>
        <taxon>Hyphomicrobiales</taxon>
        <taxon>Rhizobiaceae</taxon>
        <taxon>Hoeflea</taxon>
    </lineage>
</organism>
<dbReference type="EMBL" id="JAAAML010000006">
    <property type="protein sequence ID" value="MCO6411024.1"/>
    <property type="molecule type" value="Genomic_DNA"/>
</dbReference>
<comment type="caution">
    <text evidence="6">The sequence shown here is derived from an EMBL/GenBank/DDBJ whole genome shotgun (WGS) entry which is preliminary data.</text>
</comment>
<accession>A0ABT1CXV3</accession>
<dbReference type="InterPro" id="IPR028082">
    <property type="entry name" value="Peripla_BP_I"/>
</dbReference>
<evidence type="ECO:0000256" key="2">
    <source>
        <dbReference type="ARBA" id="ARBA00023015"/>
    </source>
</evidence>
<reference evidence="6 7" key="1">
    <citation type="submission" date="2020-01" db="EMBL/GenBank/DDBJ databases">
        <title>Genomes of bacteria type strains.</title>
        <authorList>
            <person name="Chen J."/>
            <person name="Zhu S."/>
            <person name="Yang J."/>
        </authorList>
    </citation>
    <scope>NUCLEOTIDE SEQUENCE [LARGE SCALE GENOMIC DNA]</scope>
    <source>
        <strain evidence="6 7">DSM 16655</strain>
    </source>
</reference>
<dbReference type="SUPFAM" id="SSF53822">
    <property type="entry name" value="Periplasmic binding protein-like I"/>
    <property type="match status" value="1"/>
</dbReference>
<proteinExistence type="predicted"/>
<dbReference type="InterPro" id="IPR010982">
    <property type="entry name" value="Lambda_DNA-bd_dom_sf"/>
</dbReference>
<dbReference type="PANTHER" id="PTHR30146">
    <property type="entry name" value="LACI-RELATED TRANSCRIPTIONAL REPRESSOR"/>
    <property type="match status" value="1"/>
</dbReference>
<dbReference type="Gene3D" id="3.40.50.2300">
    <property type="match status" value="2"/>
</dbReference>
<dbReference type="InterPro" id="IPR000843">
    <property type="entry name" value="HTH_LacI"/>
</dbReference>
<evidence type="ECO:0000256" key="1">
    <source>
        <dbReference type="ARBA" id="ARBA00022491"/>
    </source>
</evidence>
<keyword evidence="2" id="KW-0805">Transcription regulation</keyword>
<dbReference type="CDD" id="cd06278">
    <property type="entry name" value="PBP1_LacI-like"/>
    <property type="match status" value="1"/>
</dbReference>
<sequence>MARHSNRSTSFDVAALAGVSQSAVSRAFTPGSSIAEETRQKVYEAARKLNYVPNSIASSLTTKRTNIVALIIGNMANPFYSHVLHAFSQKLQEQGRQVLIFTVDPGAESDEAILHVLKYQVDGVILTAAQLSTRMTSMCHDRGIPIVLFNRYIPGSDASGVRCDNAAGGRLIAEAFLAAGAKNFAMITGDPKGSTSQDRVRGFVERLQEEGVRRSDITEVGGQSSYEGAFNAALGIFRDKDRSRPEALFAINDIMAMGAIDALRYRLGLRIPEDLMVAGFDDIPEGRRAPYQLTTVRQPINQMIDATLSILNLDDPSSGIEPGIDQPISGRLIWRNTIPVPAGHRWETGKEEAARADTGSSK</sequence>
<evidence type="ECO:0000259" key="5">
    <source>
        <dbReference type="PROSITE" id="PS50932"/>
    </source>
</evidence>
<evidence type="ECO:0000313" key="6">
    <source>
        <dbReference type="EMBL" id="MCO6411024.1"/>
    </source>
</evidence>
<dbReference type="SUPFAM" id="SSF47413">
    <property type="entry name" value="lambda repressor-like DNA-binding domains"/>
    <property type="match status" value="1"/>
</dbReference>
<gene>
    <name evidence="6" type="ORF">GTW23_22830</name>
</gene>
<evidence type="ECO:0000313" key="7">
    <source>
        <dbReference type="Proteomes" id="UP001320715"/>
    </source>
</evidence>
<dbReference type="Proteomes" id="UP001320715">
    <property type="component" value="Unassembled WGS sequence"/>
</dbReference>
<keyword evidence="3" id="KW-0238">DNA-binding</keyword>
<dbReference type="Pfam" id="PF00356">
    <property type="entry name" value="LacI"/>
    <property type="match status" value="1"/>
</dbReference>
<dbReference type="Gene3D" id="1.10.260.40">
    <property type="entry name" value="lambda repressor-like DNA-binding domains"/>
    <property type="match status" value="1"/>
</dbReference>
<dbReference type="InterPro" id="IPR046335">
    <property type="entry name" value="LacI/GalR-like_sensor"/>
</dbReference>